<dbReference type="EMBL" id="JBJXBP010000007">
    <property type="protein sequence ID" value="KAL3820240.1"/>
    <property type="molecule type" value="Genomic_DNA"/>
</dbReference>
<keyword evidence="2" id="KW-1185">Reference proteome</keyword>
<proteinExistence type="predicted"/>
<dbReference type="AlphaFoldDB" id="A0ABD3S759"/>
<gene>
    <name evidence="1" type="ORF">ACJIZ3_006145</name>
</gene>
<name>A0ABD3S759_9LAMI</name>
<protein>
    <submittedName>
        <fullName evidence="1">Uncharacterized protein</fullName>
    </submittedName>
</protein>
<dbReference type="Proteomes" id="UP001634393">
    <property type="component" value="Unassembled WGS sequence"/>
</dbReference>
<accession>A0ABD3S759</accession>
<organism evidence="1 2">
    <name type="scientific">Penstemon smallii</name>
    <dbReference type="NCBI Taxonomy" id="265156"/>
    <lineage>
        <taxon>Eukaryota</taxon>
        <taxon>Viridiplantae</taxon>
        <taxon>Streptophyta</taxon>
        <taxon>Embryophyta</taxon>
        <taxon>Tracheophyta</taxon>
        <taxon>Spermatophyta</taxon>
        <taxon>Magnoliopsida</taxon>
        <taxon>eudicotyledons</taxon>
        <taxon>Gunneridae</taxon>
        <taxon>Pentapetalae</taxon>
        <taxon>asterids</taxon>
        <taxon>lamiids</taxon>
        <taxon>Lamiales</taxon>
        <taxon>Plantaginaceae</taxon>
        <taxon>Cheloneae</taxon>
        <taxon>Penstemon</taxon>
    </lineage>
</organism>
<sequence length="213" mass="24452">MNDLVSLIFYNCRTIRLSSPDPDQAYGHIQIFTASNAPGELVMLYMSSYKLNRYGVDDAIRHFFCASKIVLNKDTYNLCGLIALEFCKWLCRAAGTCDPLYVFCRNSLVSMLELTDSLEKKALIGFKDIFSFVKELAVKLSHDMMLSTESTPLLSDVRDFSVFLVLVRKNIERYVLNCGPIVFFFGDRFLVYQCVIRRRLCICMRFLLACCVN</sequence>
<evidence type="ECO:0000313" key="1">
    <source>
        <dbReference type="EMBL" id="KAL3820240.1"/>
    </source>
</evidence>
<evidence type="ECO:0000313" key="2">
    <source>
        <dbReference type="Proteomes" id="UP001634393"/>
    </source>
</evidence>
<comment type="caution">
    <text evidence="1">The sequence shown here is derived from an EMBL/GenBank/DDBJ whole genome shotgun (WGS) entry which is preliminary data.</text>
</comment>
<reference evidence="1 2" key="1">
    <citation type="submission" date="2024-12" db="EMBL/GenBank/DDBJ databases">
        <title>The unique morphological basis and parallel evolutionary history of personate flowers in Penstemon.</title>
        <authorList>
            <person name="Depatie T.H."/>
            <person name="Wessinger C.A."/>
        </authorList>
    </citation>
    <scope>NUCLEOTIDE SEQUENCE [LARGE SCALE GENOMIC DNA]</scope>
    <source>
        <strain evidence="1">WTNN_2</strain>
        <tissue evidence="1">Leaf</tissue>
    </source>
</reference>